<proteinExistence type="predicted"/>
<reference evidence="2 3" key="1">
    <citation type="journal article" date="2019" name="Int. J. Syst. Evol. Microbiol.">
        <title>The Global Catalogue of Microorganisms (GCM) 10K type strain sequencing project: providing services to taxonomists for standard genome sequencing and annotation.</title>
        <authorList>
            <consortium name="The Broad Institute Genomics Platform"/>
            <consortium name="The Broad Institute Genome Sequencing Center for Infectious Disease"/>
            <person name="Wu L."/>
            <person name="Ma J."/>
        </authorList>
    </citation>
    <scope>NUCLEOTIDE SEQUENCE [LARGE SCALE GENOMIC DNA]</scope>
    <source>
        <strain evidence="2 3">JCM 4524</strain>
    </source>
</reference>
<dbReference type="Proteomes" id="UP001500151">
    <property type="component" value="Unassembled WGS sequence"/>
</dbReference>
<evidence type="ECO:0000256" key="1">
    <source>
        <dbReference type="SAM" id="MobiDB-lite"/>
    </source>
</evidence>
<name>A0ABN3QJB2_9ACTN</name>
<dbReference type="EMBL" id="BAAASJ010000020">
    <property type="protein sequence ID" value="GAA2628025.1"/>
    <property type="molecule type" value="Genomic_DNA"/>
</dbReference>
<evidence type="ECO:0000313" key="3">
    <source>
        <dbReference type="Proteomes" id="UP001500151"/>
    </source>
</evidence>
<feature type="region of interest" description="Disordered" evidence="1">
    <location>
        <begin position="71"/>
        <end position="92"/>
    </location>
</feature>
<sequence>MRPEVPGILGSLPFARGAERLARIAAGENVHRLNAVPVQGGDVPEVGHLGVMVGQDARGAGVVVRHPRQLPAEHGLDGDVQAAVSGAHRTDP</sequence>
<organism evidence="2 3">
    <name type="scientific">Streptomyces vastus</name>
    <dbReference type="NCBI Taxonomy" id="285451"/>
    <lineage>
        <taxon>Bacteria</taxon>
        <taxon>Bacillati</taxon>
        <taxon>Actinomycetota</taxon>
        <taxon>Actinomycetes</taxon>
        <taxon>Kitasatosporales</taxon>
        <taxon>Streptomycetaceae</taxon>
        <taxon>Streptomyces</taxon>
    </lineage>
</organism>
<accession>A0ABN3QJB2</accession>
<protein>
    <submittedName>
        <fullName evidence="2">Uncharacterized protein</fullName>
    </submittedName>
</protein>
<keyword evidence="3" id="KW-1185">Reference proteome</keyword>
<evidence type="ECO:0000313" key="2">
    <source>
        <dbReference type="EMBL" id="GAA2628025.1"/>
    </source>
</evidence>
<comment type="caution">
    <text evidence="2">The sequence shown here is derived from an EMBL/GenBank/DDBJ whole genome shotgun (WGS) entry which is preliminary data.</text>
</comment>
<gene>
    <name evidence="2" type="ORF">GCM10010307_17580</name>
</gene>